<dbReference type="InterPro" id="IPR002656">
    <property type="entry name" value="Acyl_transf_3_dom"/>
</dbReference>
<evidence type="ECO:0000256" key="1">
    <source>
        <dbReference type="SAM" id="Phobius"/>
    </source>
</evidence>
<dbReference type="OrthoDB" id="5819582at2759"/>
<gene>
    <name evidence="3" type="ORF">X797_006689</name>
</gene>
<feature type="transmembrane region" description="Helical" evidence="1">
    <location>
        <begin position="179"/>
        <end position="201"/>
    </location>
</feature>
<feature type="transmembrane region" description="Helical" evidence="1">
    <location>
        <begin position="373"/>
        <end position="392"/>
    </location>
</feature>
<dbReference type="PANTHER" id="PTHR23028">
    <property type="entry name" value="ACETYLTRANSFERASE"/>
    <property type="match status" value="1"/>
</dbReference>
<accession>A0A0A1UTD6</accession>
<dbReference type="Pfam" id="PF01757">
    <property type="entry name" value="Acyl_transf_3"/>
    <property type="match status" value="1"/>
</dbReference>
<dbReference type="PANTHER" id="PTHR23028:SF125">
    <property type="entry name" value="ACYLTRANSFERASE"/>
    <property type="match status" value="1"/>
</dbReference>
<evidence type="ECO:0000313" key="4">
    <source>
        <dbReference type="Proteomes" id="UP000030151"/>
    </source>
</evidence>
<reference evidence="3 4" key="1">
    <citation type="submission" date="2014-02" db="EMBL/GenBank/DDBJ databases">
        <title>The genome sequence of the entomopathogenic fungus Metarhizium robertsii ARSEF 2575.</title>
        <authorList>
            <person name="Giuliano Garisto Donzelli B."/>
            <person name="Roe B.A."/>
            <person name="Macmil S.L."/>
            <person name="Krasnoff S.B."/>
            <person name="Gibson D.M."/>
        </authorList>
    </citation>
    <scope>NUCLEOTIDE SEQUENCE [LARGE SCALE GENOMIC DNA]</scope>
    <source>
        <strain evidence="3 4">ARSEF 2575</strain>
    </source>
</reference>
<dbReference type="EMBL" id="JELW01000014">
    <property type="protein sequence ID" value="EXV00242.1"/>
    <property type="molecule type" value="Genomic_DNA"/>
</dbReference>
<feature type="transmembrane region" description="Helical" evidence="1">
    <location>
        <begin position="275"/>
        <end position="299"/>
    </location>
</feature>
<name>A0A0A1UTD6_9HYPO</name>
<sequence length="511" mass="58593">MSAQTSPRILDGDSMEQAMMLNVDLEAKTDELSVRKPSWEPANTLRKLPGSLGLSNVKSWLSAWPRARRRPKSQHKTAYLDGLRGFAALIVYWHHHVLWAHKEDIEIFENGFGYNQQYYFAALPGVRLFFSGGHLAVSIFFVLSGYVLSIKPLRLIEKNDTSGLAEHLGSAIFRRWLRLFLPVAATTFIYATSWHLFGLWVDGAEPHDSWLHEMWFFYCELKNFSFPFKDGGVPWLSYNVYLWSIPIEFKGSMVVFTSLLAMSRCSLNARLWCQISLIGYFMYIADGWYCAMFIAGMLLGHLDLLAEVDRDNLPSLLTRLAPYKNIICYHFLLVGIYLGGVPSANQDVDRLAHTRGWHILSYLKPQAVFDYKWFYLFWAAVLLITSVSNIGWLKRFFETHTCQYLGRVSYALYLVHGPVLWIIGDRLYTAVGFHSQSQREHIPWWVNKFELPQMGPFGLEVAYLLPQAILLPLTLCIADFVTRVIDKPSVQFAAWAYRKTLPAVAGKLSNA</sequence>
<dbReference type="Proteomes" id="UP000030151">
    <property type="component" value="Unassembled WGS sequence"/>
</dbReference>
<keyword evidence="1" id="KW-0472">Membrane</keyword>
<dbReference type="InterPro" id="IPR050879">
    <property type="entry name" value="Acyltransferase_3"/>
</dbReference>
<feature type="transmembrane region" description="Helical" evidence="1">
    <location>
        <begin position="240"/>
        <end position="263"/>
    </location>
</feature>
<keyword evidence="1" id="KW-0812">Transmembrane</keyword>
<dbReference type="GO" id="GO:0016747">
    <property type="term" value="F:acyltransferase activity, transferring groups other than amino-acyl groups"/>
    <property type="evidence" value="ECO:0007669"/>
    <property type="project" value="InterPro"/>
</dbReference>
<dbReference type="HOGENOM" id="CLU_005679_13_3_1"/>
<feature type="transmembrane region" description="Helical" evidence="1">
    <location>
        <begin position="461"/>
        <end position="481"/>
    </location>
</feature>
<protein>
    <submittedName>
        <fullName evidence="3">Acyltransferase family protein</fullName>
    </submittedName>
</protein>
<proteinExistence type="predicted"/>
<feature type="transmembrane region" description="Helical" evidence="1">
    <location>
        <begin position="128"/>
        <end position="148"/>
    </location>
</feature>
<evidence type="ECO:0000313" key="3">
    <source>
        <dbReference type="EMBL" id="EXV00242.1"/>
    </source>
</evidence>
<feature type="transmembrane region" description="Helical" evidence="1">
    <location>
        <begin position="404"/>
        <end position="423"/>
    </location>
</feature>
<keyword evidence="3" id="KW-0012">Acyltransferase</keyword>
<feature type="domain" description="Acyltransferase 3" evidence="2">
    <location>
        <begin position="78"/>
        <end position="443"/>
    </location>
</feature>
<keyword evidence="3" id="KW-0808">Transferase</keyword>
<dbReference type="eggNOG" id="ENOG502SHP9">
    <property type="taxonomic scope" value="Eukaryota"/>
</dbReference>
<dbReference type="AlphaFoldDB" id="A0A0A1UTD6"/>
<comment type="caution">
    <text evidence="3">The sequence shown here is derived from an EMBL/GenBank/DDBJ whole genome shotgun (WGS) entry which is preliminary data.</text>
</comment>
<evidence type="ECO:0000259" key="2">
    <source>
        <dbReference type="Pfam" id="PF01757"/>
    </source>
</evidence>
<keyword evidence="1" id="KW-1133">Transmembrane helix</keyword>
<organism evidence="3 4">
    <name type="scientific">Metarhizium robertsii</name>
    <dbReference type="NCBI Taxonomy" id="568076"/>
    <lineage>
        <taxon>Eukaryota</taxon>
        <taxon>Fungi</taxon>
        <taxon>Dikarya</taxon>
        <taxon>Ascomycota</taxon>
        <taxon>Pezizomycotina</taxon>
        <taxon>Sordariomycetes</taxon>
        <taxon>Hypocreomycetidae</taxon>
        <taxon>Hypocreales</taxon>
        <taxon>Clavicipitaceae</taxon>
        <taxon>Metarhizium</taxon>
    </lineage>
</organism>